<feature type="compositionally biased region" description="Low complexity" evidence="1">
    <location>
        <begin position="12"/>
        <end position="24"/>
    </location>
</feature>
<evidence type="ECO:0000313" key="2">
    <source>
        <dbReference type="EMBL" id="VFQ89049.1"/>
    </source>
</evidence>
<dbReference type="OrthoDB" id="1928976at2759"/>
<feature type="compositionally biased region" description="Polar residues" evidence="1">
    <location>
        <begin position="1"/>
        <end position="11"/>
    </location>
</feature>
<dbReference type="Proteomes" id="UP000595140">
    <property type="component" value="Unassembled WGS sequence"/>
</dbReference>
<dbReference type="AlphaFoldDB" id="A0A484MKQ4"/>
<evidence type="ECO:0000256" key="1">
    <source>
        <dbReference type="SAM" id="MobiDB-lite"/>
    </source>
</evidence>
<organism evidence="2 3">
    <name type="scientific">Cuscuta campestris</name>
    <dbReference type="NCBI Taxonomy" id="132261"/>
    <lineage>
        <taxon>Eukaryota</taxon>
        <taxon>Viridiplantae</taxon>
        <taxon>Streptophyta</taxon>
        <taxon>Embryophyta</taxon>
        <taxon>Tracheophyta</taxon>
        <taxon>Spermatophyta</taxon>
        <taxon>Magnoliopsida</taxon>
        <taxon>eudicotyledons</taxon>
        <taxon>Gunneridae</taxon>
        <taxon>Pentapetalae</taxon>
        <taxon>asterids</taxon>
        <taxon>lamiids</taxon>
        <taxon>Solanales</taxon>
        <taxon>Convolvulaceae</taxon>
        <taxon>Cuscuteae</taxon>
        <taxon>Cuscuta</taxon>
        <taxon>Cuscuta subgen. Grammica</taxon>
        <taxon>Cuscuta sect. Cleistogrammica</taxon>
    </lineage>
</organism>
<keyword evidence="3" id="KW-1185">Reference proteome</keyword>
<dbReference type="PANTHER" id="PTHR45786:SF74">
    <property type="entry name" value="ATP-DEPENDENT DNA HELICASE"/>
    <property type="match status" value="1"/>
</dbReference>
<dbReference type="EMBL" id="OOIL02003702">
    <property type="protein sequence ID" value="VFQ89049.1"/>
    <property type="molecule type" value="Genomic_DNA"/>
</dbReference>
<name>A0A484MKQ4_9ASTE</name>
<evidence type="ECO:0000313" key="3">
    <source>
        <dbReference type="Proteomes" id="UP000595140"/>
    </source>
</evidence>
<reference evidence="2 3" key="1">
    <citation type="submission" date="2018-04" db="EMBL/GenBank/DDBJ databases">
        <authorList>
            <person name="Vogel A."/>
        </authorList>
    </citation>
    <scope>NUCLEOTIDE SEQUENCE [LARGE SCALE GENOMIC DNA]</scope>
</reference>
<feature type="region of interest" description="Disordered" evidence="1">
    <location>
        <begin position="1"/>
        <end position="24"/>
    </location>
</feature>
<gene>
    <name evidence="2" type="ORF">CCAM_LOCUS30825</name>
</gene>
<proteinExistence type="predicted"/>
<evidence type="ECO:0008006" key="4">
    <source>
        <dbReference type="Google" id="ProtNLM"/>
    </source>
</evidence>
<protein>
    <recommendedName>
        <fullName evidence="4">Helitron helicase-like domain-containing protein</fullName>
    </recommendedName>
</protein>
<dbReference type="PANTHER" id="PTHR45786">
    <property type="entry name" value="DNA BINDING PROTEIN-LIKE"/>
    <property type="match status" value="1"/>
</dbReference>
<sequence length="244" mass="27766">MTTGGQTTLPTQRMAAPPRRKQPQAQQCALHANSPGQKLDYLYLGFPHENCQYCHAIMWTDERNNSKAKNSPPTFSLCCMEGRVSLSALKSAPQYLRDLLSHNGGKRSATFRENIRAYNSILAFTSIGAQIDYEINKTKGPYVFRISGQNCHQIGSLNPQPGKPRKFLQLYMYDNKTEEVCSRIKSLTKDKPNSKLDESILSDLITMLDRENCLAKTFRMARDRMKVSEDVQFQLHLLSERTPK</sequence>
<accession>A0A484MKQ4</accession>